<dbReference type="Gene3D" id="3.30.1370.10">
    <property type="entry name" value="K Homology domain, type 1"/>
    <property type="match status" value="1"/>
</dbReference>
<dbReference type="GO" id="GO:0005829">
    <property type="term" value="C:cytosol"/>
    <property type="evidence" value="ECO:0007669"/>
    <property type="project" value="TreeGrafter"/>
</dbReference>
<organism evidence="11 12">
    <name type="scientific">Candidatus Wolfebacteria bacterium GW2011_GWA2_47_9b</name>
    <dbReference type="NCBI Taxonomy" id="1619005"/>
    <lineage>
        <taxon>Bacteria</taxon>
        <taxon>Candidatus Wolfeibacteriota</taxon>
    </lineage>
</organism>
<dbReference type="SMART" id="SM00316">
    <property type="entry name" value="S1"/>
    <property type="match status" value="1"/>
</dbReference>
<dbReference type="Gene3D" id="3.30.230.70">
    <property type="entry name" value="GHMP Kinase, N-terminal domain"/>
    <property type="match status" value="2"/>
</dbReference>
<dbReference type="AlphaFoldDB" id="A0A0G1WJB2"/>
<evidence type="ECO:0000256" key="4">
    <source>
        <dbReference type="ARBA" id="ARBA00022695"/>
    </source>
</evidence>
<dbReference type="InterPro" id="IPR012340">
    <property type="entry name" value="NA-bd_OB-fold"/>
</dbReference>
<gene>
    <name evidence="8" type="primary">pnp</name>
    <name evidence="11" type="ORF">UY19_C0003G0068</name>
</gene>
<keyword evidence="6 8" id="KW-0460">Magnesium</keyword>
<dbReference type="GO" id="GO:0000287">
    <property type="term" value="F:magnesium ion binding"/>
    <property type="evidence" value="ECO:0007669"/>
    <property type="project" value="UniProtKB-UniRule"/>
</dbReference>
<dbReference type="InterPro" id="IPR020568">
    <property type="entry name" value="Ribosomal_Su5_D2-typ_SF"/>
</dbReference>
<dbReference type="SMART" id="SM00322">
    <property type="entry name" value="KH"/>
    <property type="match status" value="1"/>
</dbReference>
<proteinExistence type="inferred from homology"/>
<dbReference type="GO" id="GO:0006402">
    <property type="term" value="P:mRNA catabolic process"/>
    <property type="evidence" value="ECO:0007669"/>
    <property type="project" value="UniProtKB-UniRule"/>
</dbReference>
<reference evidence="11 12" key="1">
    <citation type="journal article" date="2015" name="Nature">
        <title>rRNA introns, odd ribosomes, and small enigmatic genomes across a large radiation of phyla.</title>
        <authorList>
            <person name="Brown C.T."/>
            <person name="Hug L.A."/>
            <person name="Thomas B.C."/>
            <person name="Sharon I."/>
            <person name="Castelle C.J."/>
            <person name="Singh A."/>
            <person name="Wilkins M.J."/>
            <person name="Williams K.H."/>
            <person name="Banfield J.F."/>
        </authorList>
    </citation>
    <scope>NUCLEOTIDE SEQUENCE [LARGE SCALE GENOMIC DNA]</scope>
</reference>
<evidence type="ECO:0000256" key="7">
    <source>
        <dbReference type="ARBA" id="ARBA00022884"/>
    </source>
</evidence>
<keyword evidence="2 8" id="KW-0963">Cytoplasm</keyword>
<dbReference type="SUPFAM" id="SSF50249">
    <property type="entry name" value="Nucleic acid-binding proteins"/>
    <property type="match status" value="1"/>
</dbReference>
<dbReference type="FunFam" id="3.30.230.70:FF:000002">
    <property type="entry name" value="Polyribonucleotide nucleotidyltransferase"/>
    <property type="match status" value="1"/>
</dbReference>
<dbReference type="InterPro" id="IPR003029">
    <property type="entry name" value="S1_domain"/>
</dbReference>
<comment type="subcellular location">
    <subcellularLocation>
        <location evidence="8">Cytoplasm</location>
    </subcellularLocation>
</comment>
<dbReference type="GO" id="GO:0000175">
    <property type="term" value="F:3'-5'-RNA exonuclease activity"/>
    <property type="evidence" value="ECO:0007669"/>
    <property type="project" value="TreeGrafter"/>
</dbReference>
<dbReference type="FunFam" id="3.30.230.70:FF:000001">
    <property type="entry name" value="Polyribonucleotide nucleotidyltransferase"/>
    <property type="match status" value="1"/>
</dbReference>
<dbReference type="SUPFAM" id="SSF55666">
    <property type="entry name" value="Ribonuclease PH domain 2-like"/>
    <property type="match status" value="2"/>
</dbReference>
<feature type="compositionally biased region" description="Basic and acidic residues" evidence="9">
    <location>
        <begin position="777"/>
        <end position="786"/>
    </location>
</feature>
<dbReference type="Proteomes" id="UP000033882">
    <property type="component" value="Unassembled WGS sequence"/>
</dbReference>
<dbReference type="InterPro" id="IPR036612">
    <property type="entry name" value="KH_dom_type_1_sf"/>
</dbReference>
<feature type="domain" description="S1 motif" evidence="10">
    <location>
        <begin position="669"/>
        <end position="736"/>
    </location>
</feature>
<evidence type="ECO:0000313" key="12">
    <source>
        <dbReference type="Proteomes" id="UP000033882"/>
    </source>
</evidence>
<evidence type="ECO:0000256" key="2">
    <source>
        <dbReference type="ARBA" id="ARBA00022490"/>
    </source>
</evidence>
<dbReference type="GO" id="GO:0003723">
    <property type="term" value="F:RNA binding"/>
    <property type="evidence" value="ECO:0007669"/>
    <property type="project" value="UniProtKB-UniRule"/>
</dbReference>
<dbReference type="GO" id="GO:0006396">
    <property type="term" value="P:RNA processing"/>
    <property type="evidence" value="ECO:0007669"/>
    <property type="project" value="InterPro"/>
</dbReference>
<keyword evidence="3 8" id="KW-0808">Transferase</keyword>
<dbReference type="PATRIC" id="fig|1619005.3.peg.235"/>
<dbReference type="CDD" id="cd02393">
    <property type="entry name" value="KH-I_PNPase"/>
    <property type="match status" value="1"/>
</dbReference>
<evidence type="ECO:0000259" key="10">
    <source>
        <dbReference type="PROSITE" id="PS50126"/>
    </source>
</evidence>
<dbReference type="EC" id="2.7.7.8" evidence="8"/>
<dbReference type="Pfam" id="PF03726">
    <property type="entry name" value="PNPase"/>
    <property type="match status" value="1"/>
</dbReference>
<keyword evidence="5 8" id="KW-0479">Metal-binding</keyword>
<dbReference type="InterPro" id="IPR004087">
    <property type="entry name" value="KH_dom"/>
</dbReference>
<dbReference type="InterPro" id="IPR027408">
    <property type="entry name" value="PNPase/RNase_PH_dom_sf"/>
</dbReference>
<dbReference type="InterPro" id="IPR012162">
    <property type="entry name" value="PNPase"/>
</dbReference>
<feature type="binding site" evidence="8">
    <location>
        <position position="532"/>
    </location>
    <ligand>
        <name>Mg(2+)</name>
        <dbReference type="ChEBI" id="CHEBI:18420"/>
    </ligand>
</feature>
<dbReference type="NCBIfam" id="NF008805">
    <property type="entry name" value="PRK11824.1"/>
    <property type="match status" value="1"/>
</dbReference>
<dbReference type="EMBL" id="LCPB01000003">
    <property type="protein sequence ID" value="KKU90413.1"/>
    <property type="molecule type" value="Genomic_DNA"/>
</dbReference>
<dbReference type="Pfam" id="PF00575">
    <property type="entry name" value="S1"/>
    <property type="match status" value="1"/>
</dbReference>
<dbReference type="InterPro" id="IPR036345">
    <property type="entry name" value="ExoRNase_PH_dom2_sf"/>
</dbReference>
<dbReference type="PROSITE" id="PS50084">
    <property type="entry name" value="KH_TYPE_1"/>
    <property type="match status" value="1"/>
</dbReference>
<feature type="compositionally biased region" description="Basic and acidic residues" evidence="9">
    <location>
        <begin position="794"/>
        <end position="822"/>
    </location>
</feature>
<accession>A0A0G1WJB2</accession>
<comment type="caution">
    <text evidence="11">The sequence shown here is derived from an EMBL/GenBank/DDBJ whole genome shotgun (WGS) entry which is preliminary data.</text>
</comment>
<dbReference type="FunFam" id="3.30.1370.10:FF:000001">
    <property type="entry name" value="Polyribonucleotide nucleotidyltransferase"/>
    <property type="match status" value="1"/>
</dbReference>
<dbReference type="GO" id="GO:0004654">
    <property type="term" value="F:polyribonucleotide nucleotidyltransferase activity"/>
    <property type="evidence" value="ECO:0007669"/>
    <property type="project" value="UniProtKB-UniRule"/>
</dbReference>
<dbReference type="SUPFAM" id="SSF54211">
    <property type="entry name" value="Ribosomal protein S5 domain 2-like"/>
    <property type="match status" value="2"/>
</dbReference>
<dbReference type="PANTHER" id="PTHR11252">
    <property type="entry name" value="POLYRIBONUCLEOTIDE NUCLEOTIDYLTRANSFERASE"/>
    <property type="match status" value="1"/>
</dbReference>
<dbReference type="Pfam" id="PF01138">
    <property type="entry name" value="RNase_PH"/>
    <property type="match status" value="2"/>
</dbReference>
<dbReference type="Gene3D" id="2.40.50.140">
    <property type="entry name" value="Nucleic acid-binding proteins"/>
    <property type="match status" value="1"/>
</dbReference>
<dbReference type="InterPro" id="IPR036456">
    <property type="entry name" value="PNPase_PH_RNA-bd_sf"/>
</dbReference>
<evidence type="ECO:0000256" key="1">
    <source>
        <dbReference type="ARBA" id="ARBA00007404"/>
    </source>
</evidence>
<name>A0A0G1WJB2_9BACT</name>
<comment type="cofactor">
    <cofactor evidence="8">
        <name>Mg(2+)</name>
        <dbReference type="ChEBI" id="CHEBI:18420"/>
    </cofactor>
</comment>
<feature type="compositionally biased region" description="Basic and acidic residues" evidence="9">
    <location>
        <begin position="744"/>
        <end position="767"/>
    </location>
</feature>
<dbReference type="NCBIfam" id="TIGR03591">
    <property type="entry name" value="polynuc_phos"/>
    <property type="match status" value="1"/>
</dbReference>
<dbReference type="InterPro" id="IPR001247">
    <property type="entry name" value="ExoRNase_PH_dom1"/>
</dbReference>
<sequence>MGRYTITLQGEPNFKFKIKSCSVVAMCPVFHYREAKGLYNRMQLPKQEFVLDVAGKPFTLTVSSLANQANASAIGTYGDTAVLVTAVIGSQDRPTDFFPLTIDYEERFYAAGKILGSRFMRREGRPSDEAVLSGRLIDRAVRPLFNHDLRRDVQVVVTILSYDGENDPDFVAFLTVSSVLMMSDIPWNGPIGGIKMAKTKDGEFILNPINSRIEDKNKLVYEAFIGATEDRISMIELTGNEASEEEVAEGFAMAHEEIKKMCVFQKELQAKIGKKKMEGIFVETNADFVKRVQEFLVGKLEAGVYGTDKAELHQKMHGIKTDLIAHLKEAGYEDLAKLDAVLETEIDALMHKNILEENRRPDGRAMDQVRELYGEVGMFKRLHGTGLFMRGATQALAVTTLGAPGDEQLVETIETSGKKRFMLHYNFPPYSTGEVKRMGGVGRREIGHGALAKKAIEWMLPNQEEFPYVIRVVSEVLGSNGSSSMATTCATTLSLMDAGVPMKKMVGGIAMGLVMDHAGNYKVLTDIQGPEDHYGDMDCKVAGTSDGITAMQMDVKIEGITVQILKDTLAASKKARLHILETMKNVIAEPRKELSPYAPSIISMRIDPERIGAVIGSGGKVINGIIAETGVITINIEDDGVISIAAIGHEKAEAAKRIIEGILKEYEVGEVVNGKIIKLLDFGAVVDLGGGKDGMVHISEFKHGFVEKISDVAHLGDEVVAQVIRAEQGKLSLSVKALLPKPEGQPKRDELSRPGQHEGHAHGDRQRPRGLGGSRHPRNEEREPHRSNPAVDGRGYHPEHTERSVERVERTASGDVKGKSLEEVLQELESGQAYKEDK</sequence>
<evidence type="ECO:0000256" key="3">
    <source>
        <dbReference type="ARBA" id="ARBA00022679"/>
    </source>
</evidence>
<feature type="region of interest" description="Disordered" evidence="9">
    <location>
        <begin position="736"/>
        <end position="822"/>
    </location>
</feature>
<dbReference type="CDD" id="cd11364">
    <property type="entry name" value="RNase_PH_PNPase_2"/>
    <property type="match status" value="1"/>
</dbReference>
<dbReference type="PANTHER" id="PTHR11252:SF0">
    <property type="entry name" value="POLYRIBONUCLEOTIDE NUCLEOTIDYLTRANSFERASE 1, MITOCHONDRIAL"/>
    <property type="match status" value="1"/>
</dbReference>
<comment type="similarity">
    <text evidence="1 8">Belongs to the polyribonucleotide nucleotidyltransferase family.</text>
</comment>
<keyword evidence="7 8" id="KW-0694">RNA-binding</keyword>
<dbReference type="PROSITE" id="PS50126">
    <property type="entry name" value="S1"/>
    <property type="match status" value="1"/>
</dbReference>
<dbReference type="SUPFAM" id="SSF46915">
    <property type="entry name" value="Polynucleotide phosphorylase/guanosine pentaphosphate synthase (PNPase/GPSI), domain 3"/>
    <property type="match status" value="1"/>
</dbReference>
<dbReference type="InterPro" id="IPR004088">
    <property type="entry name" value="KH_dom_type_1"/>
</dbReference>
<keyword evidence="4 8" id="KW-0548">Nucleotidyltransferase</keyword>
<protein>
    <recommendedName>
        <fullName evidence="8">Polyribonucleotide nucleotidyltransferase</fullName>
        <ecNumber evidence="8">2.7.7.8</ecNumber>
    </recommendedName>
    <alternativeName>
        <fullName evidence="8">Polynucleotide phosphorylase</fullName>
        <shortName evidence="8">PNPase</shortName>
    </alternativeName>
</protein>
<evidence type="ECO:0000256" key="6">
    <source>
        <dbReference type="ARBA" id="ARBA00022842"/>
    </source>
</evidence>
<dbReference type="InterPro" id="IPR015848">
    <property type="entry name" value="PNPase_PH_RNA-bd_bac/org-type"/>
</dbReference>
<feature type="binding site" evidence="8">
    <location>
        <position position="538"/>
    </location>
    <ligand>
        <name>Mg(2+)</name>
        <dbReference type="ChEBI" id="CHEBI:18420"/>
    </ligand>
</feature>
<dbReference type="Pfam" id="PF00013">
    <property type="entry name" value="KH_1"/>
    <property type="match status" value="1"/>
</dbReference>
<comment type="catalytic activity">
    <reaction evidence="8">
        <text>RNA(n+1) + phosphate = RNA(n) + a ribonucleoside 5'-diphosphate</text>
        <dbReference type="Rhea" id="RHEA:22096"/>
        <dbReference type="Rhea" id="RHEA-COMP:14527"/>
        <dbReference type="Rhea" id="RHEA-COMP:17342"/>
        <dbReference type="ChEBI" id="CHEBI:43474"/>
        <dbReference type="ChEBI" id="CHEBI:57930"/>
        <dbReference type="ChEBI" id="CHEBI:140395"/>
        <dbReference type="EC" id="2.7.7.8"/>
    </reaction>
</comment>
<evidence type="ECO:0000313" key="11">
    <source>
        <dbReference type="EMBL" id="KKU90413.1"/>
    </source>
</evidence>
<evidence type="ECO:0000256" key="8">
    <source>
        <dbReference type="HAMAP-Rule" id="MF_01595"/>
    </source>
</evidence>
<evidence type="ECO:0000256" key="9">
    <source>
        <dbReference type="SAM" id="MobiDB-lite"/>
    </source>
</evidence>
<dbReference type="SUPFAM" id="SSF54791">
    <property type="entry name" value="Eukaryotic type KH-domain (KH-domain type I)"/>
    <property type="match status" value="1"/>
</dbReference>
<comment type="function">
    <text evidence="8">Involved in mRNA degradation. Catalyzes the phosphorolysis of single-stranded polyribonucleotides processively in the 3'- to 5'-direction.</text>
</comment>
<evidence type="ECO:0000256" key="5">
    <source>
        <dbReference type="ARBA" id="ARBA00022723"/>
    </source>
</evidence>
<dbReference type="HAMAP" id="MF_01595">
    <property type="entry name" value="PNPase"/>
    <property type="match status" value="1"/>
</dbReference>